<evidence type="ECO:0000313" key="4">
    <source>
        <dbReference type="Proteomes" id="UP000051236"/>
    </source>
</evidence>
<accession>X0PV43</accession>
<name>X0PV43_9LACO</name>
<keyword evidence="4" id="KW-1185">Reference proteome</keyword>
<organism evidence="3 4">
    <name type="scientific">Agrilactobacillus composti DSM 18527 = JCM 14202</name>
    <dbReference type="NCBI Taxonomy" id="1423734"/>
    <lineage>
        <taxon>Bacteria</taxon>
        <taxon>Bacillati</taxon>
        <taxon>Bacillota</taxon>
        <taxon>Bacilli</taxon>
        <taxon>Lactobacillales</taxon>
        <taxon>Lactobacillaceae</taxon>
        <taxon>Agrilactobacillus</taxon>
    </lineage>
</organism>
<dbReference type="Pfam" id="PF06265">
    <property type="entry name" value="YutD-like"/>
    <property type="match status" value="1"/>
</dbReference>
<dbReference type="RefSeq" id="WP_035456264.1">
    <property type="nucleotide sequence ID" value="NZ_AZGA01000021.1"/>
</dbReference>
<dbReference type="Gene3D" id="3.50.4.20">
    <property type="match status" value="1"/>
</dbReference>
<protein>
    <submittedName>
        <fullName evidence="3">Transcriptional regulator</fullName>
    </submittedName>
</protein>
<gene>
    <name evidence="3" type="ORF">FC83_GL002092</name>
</gene>
<feature type="compositionally biased region" description="Basic residues" evidence="2">
    <location>
        <begin position="141"/>
        <end position="154"/>
    </location>
</feature>
<reference evidence="3 4" key="1">
    <citation type="journal article" date="2015" name="Genome Announc.">
        <title>Expanding the biotechnology potential of lactobacilli through comparative genomics of 213 strains and associated genera.</title>
        <authorList>
            <person name="Sun Z."/>
            <person name="Harris H.M."/>
            <person name="McCann A."/>
            <person name="Guo C."/>
            <person name="Argimon S."/>
            <person name="Zhang W."/>
            <person name="Yang X."/>
            <person name="Jeffery I.B."/>
            <person name="Cooney J.C."/>
            <person name="Kagawa T.F."/>
            <person name="Liu W."/>
            <person name="Song Y."/>
            <person name="Salvetti E."/>
            <person name="Wrobel A."/>
            <person name="Rasinkangas P."/>
            <person name="Parkhill J."/>
            <person name="Rea M.C."/>
            <person name="O'Sullivan O."/>
            <person name="Ritari J."/>
            <person name="Douillard F.P."/>
            <person name="Paul Ross R."/>
            <person name="Yang R."/>
            <person name="Briner A.E."/>
            <person name="Felis G.E."/>
            <person name="de Vos W.M."/>
            <person name="Barrangou R."/>
            <person name="Klaenhammer T.R."/>
            <person name="Caufield P.W."/>
            <person name="Cui Y."/>
            <person name="Zhang H."/>
            <person name="O'Toole P.W."/>
        </authorList>
    </citation>
    <scope>NUCLEOTIDE SEQUENCE [LARGE SCALE GENOMIC DNA]</scope>
    <source>
        <strain evidence="3 4">DSM 18527</strain>
    </source>
</reference>
<dbReference type="InterPro" id="IPR038141">
    <property type="entry name" value="YutD-like_sf"/>
</dbReference>
<dbReference type="AlphaFoldDB" id="X0PV43"/>
<dbReference type="OrthoDB" id="1650379at2"/>
<feature type="region of interest" description="Disordered" evidence="2">
    <location>
        <begin position="131"/>
        <end position="204"/>
    </location>
</feature>
<dbReference type="STRING" id="1423734.FC83_GL002092"/>
<dbReference type="PIRSF" id="PIRSF012565">
    <property type="entry name" value="DUF1027"/>
    <property type="match status" value="1"/>
</dbReference>
<feature type="disulfide bond" evidence="1">
    <location>
        <begin position="114"/>
        <end position="118"/>
    </location>
</feature>
<evidence type="ECO:0000256" key="2">
    <source>
        <dbReference type="SAM" id="MobiDB-lite"/>
    </source>
</evidence>
<dbReference type="Proteomes" id="UP000051236">
    <property type="component" value="Unassembled WGS sequence"/>
</dbReference>
<feature type="compositionally biased region" description="Polar residues" evidence="2">
    <location>
        <begin position="171"/>
        <end position="190"/>
    </location>
</feature>
<keyword evidence="1" id="KW-1015">Disulfide bond</keyword>
<comment type="caution">
    <text evidence="3">The sequence shown here is derived from an EMBL/GenBank/DDBJ whole genome shotgun (WGS) entry which is preliminary data.</text>
</comment>
<dbReference type="InterPro" id="IPR009370">
    <property type="entry name" value="YutD-like"/>
</dbReference>
<evidence type="ECO:0000256" key="1">
    <source>
        <dbReference type="PIRSR" id="PIRSR012565-1"/>
    </source>
</evidence>
<dbReference type="eggNOG" id="COG4470">
    <property type="taxonomic scope" value="Bacteria"/>
</dbReference>
<proteinExistence type="predicted"/>
<evidence type="ECO:0000313" key="3">
    <source>
        <dbReference type="EMBL" id="KRM34780.1"/>
    </source>
</evidence>
<dbReference type="EMBL" id="AZGA01000021">
    <property type="protein sequence ID" value="KRM34780.1"/>
    <property type="molecule type" value="Genomic_DNA"/>
</dbReference>
<dbReference type="PATRIC" id="fig|1423734.3.peg.2114"/>
<sequence>MSNTDQTKDSTAAKIDELLDETVSKPEAIVYVRLVDDKILINGVDYEMIENHKDAFNVDVLNDRYSDILNKYDYIVGDWGYDQLRLRGFYRDNNHQANRDQLFSTVEDYLYEYCNFGCAYFVLHRLGAPFKPKEKVNNNHNNHRSRTRKPKHKSNNNTAKTTHSGKKPATKSDNNRPQKQPQKAAKNNNAKSRRFTVRKLDESK</sequence>